<dbReference type="OrthoDB" id="5297217at2759"/>
<sequence length="327" mass="37724">MVRKRARKAQPKPALISGSPPANHQDKNISSVPQLPAELIHNILQILENSNGSQIRPINVTCWRQESREMVKKLTIAQHDERWCRLPRPRHIDLPNLTTMRLDIGGSPWIGSLHSSTVNRRQSPCHLVKDTKPITLILICSVSANIASLYSEGRVHLSDETACGVEDLIFVSSYTSDSYWGYNQYFGKPYLSFPRLKKVFWVFDPTAAHDPTPRPHHLSDPIERNLLRALMSYHPKARNTVVNVGPPSMYALGEYNEPSPTDSEGIFRHHAKYDWADRYSKNLDDQQKDVKFSSLAEFLEEEKDWRDWFDEAEMVRWQKAIDRERRG</sequence>
<reference evidence="3" key="3">
    <citation type="submission" date="2024-02" db="EMBL/GenBank/DDBJ databases">
        <title>Comparative genomics of Cryptococcus and Kwoniella reveals pathogenesis evolution and contrasting modes of karyotype evolution via chromosome fusion or intercentromeric recombination.</title>
        <authorList>
            <person name="Coelho M.A."/>
            <person name="David-Palma M."/>
            <person name="Shea T."/>
            <person name="Bowers K."/>
            <person name="McGinley-Smith S."/>
            <person name="Mohammad A.W."/>
            <person name="Gnirke A."/>
            <person name="Yurkov A.M."/>
            <person name="Nowrousian M."/>
            <person name="Sun S."/>
            <person name="Cuomo C.A."/>
            <person name="Heitman J."/>
        </authorList>
    </citation>
    <scope>NUCLEOTIDE SEQUENCE</scope>
    <source>
        <strain evidence="3">CBS 10117</strain>
    </source>
</reference>
<dbReference type="VEuPathDB" id="FungiDB:I303_01861"/>
<evidence type="ECO:0000313" key="2">
    <source>
        <dbReference type="EMBL" id="OBR87653.1"/>
    </source>
</evidence>
<dbReference type="EMBL" id="CP144531">
    <property type="protein sequence ID" value="WWC59445.1"/>
    <property type="molecule type" value="Genomic_DNA"/>
</dbReference>
<dbReference type="EMBL" id="KI894028">
    <property type="protein sequence ID" value="OBR87653.1"/>
    <property type="molecule type" value="Genomic_DNA"/>
</dbReference>
<reference evidence="2" key="1">
    <citation type="submission" date="2013-07" db="EMBL/GenBank/DDBJ databases">
        <title>The Genome Sequence of Cryptococcus dejecticola CBS10117.</title>
        <authorList>
            <consortium name="The Broad Institute Genome Sequencing Platform"/>
            <person name="Cuomo C."/>
            <person name="Litvintseva A."/>
            <person name="Chen Y."/>
            <person name="Heitman J."/>
            <person name="Sun S."/>
            <person name="Springer D."/>
            <person name="Dromer F."/>
            <person name="Young S.K."/>
            <person name="Zeng Q."/>
            <person name="Gargeya S."/>
            <person name="Fitzgerald M."/>
            <person name="Abouelleil A."/>
            <person name="Alvarado L."/>
            <person name="Berlin A.M."/>
            <person name="Chapman S.B."/>
            <person name="Dewar J."/>
            <person name="Goldberg J."/>
            <person name="Griggs A."/>
            <person name="Gujja S."/>
            <person name="Hansen M."/>
            <person name="Howarth C."/>
            <person name="Imamovic A."/>
            <person name="Larimer J."/>
            <person name="McCowan C."/>
            <person name="Murphy C."/>
            <person name="Pearson M."/>
            <person name="Priest M."/>
            <person name="Roberts A."/>
            <person name="Saif S."/>
            <person name="Shea T."/>
            <person name="Sykes S."/>
            <person name="Wortman J."/>
            <person name="Nusbaum C."/>
            <person name="Birren B."/>
        </authorList>
    </citation>
    <scope>NUCLEOTIDE SEQUENCE [LARGE SCALE GENOMIC DNA]</scope>
    <source>
        <strain evidence="2">CBS 10117</strain>
    </source>
</reference>
<evidence type="ECO:0000313" key="4">
    <source>
        <dbReference type="Proteomes" id="UP000078595"/>
    </source>
</evidence>
<dbReference type="RefSeq" id="XP_018265495.1">
    <property type="nucleotide sequence ID" value="XM_018405214.1"/>
</dbReference>
<evidence type="ECO:0000256" key="1">
    <source>
        <dbReference type="SAM" id="MobiDB-lite"/>
    </source>
</evidence>
<dbReference type="GeneID" id="28965560"/>
<evidence type="ECO:0000313" key="3">
    <source>
        <dbReference type="EMBL" id="WWC59445.1"/>
    </source>
</evidence>
<dbReference type="AlphaFoldDB" id="A0A1A6AC87"/>
<feature type="compositionally biased region" description="Basic residues" evidence="1">
    <location>
        <begin position="1"/>
        <end position="10"/>
    </location>
</feature>
<organism evidence="2">
    <name type="scientific">Kwoniella dejecticola CBS 10117</name>
    <dbReference type="NCBI Taxonomy" id="1296121"/>
    <lineage>
        <taxon>Eukaryota</taxon>
        <taxon>Fungi</taxon>
        <taxon>Dikarya</taxon>
        <taxon>Basidiomycota</taxon>
        <taxon>Agaricomycotina</taxon>
        <taxon>Tremellomycetes</taxon>
        <taxon>Tremellales</taxon>
        <taxon>Cryptococcaceae</taxon>
        <taxon>Kwoniella</taxon>
    </lineage>
</organism>
<feature type="region of interest" description="Disordered" evidence="1">
    <location>
        <begin position="1"/>
        <end position="29"/>
    </location>
</feature>
<name>A0A1A6AC87_9TREE</name>
<protein>
    <submittedName>
        <fullName evidence="2">Uncharacterized protein</fullName>
    </submittedName>
</protein>
<accession>A0A1A6AC87</accession>
<proteinExistence type="predicted"/>
<reference evidence="3" key="2">
    <citation type="submission" date="2013-07" db="EMBL/GenBank/DDBJ databases">
        <authorList>
            <consortium name="The Broad Institute Genome Sequencing Platform"/>
            <person name="Cuomo C."/>
            <person name="Litvintseva A."/>
            <person name="Chen Y."/>
            <person name="Heitman J."/>
            <person name="Sun S."/>
            <person name="Springer D."/>
            <person name="Dromer F."/>
            <person name="Young S.K."/>
            <person name="Zeng Q."/>
            <person name="Gargeya S."/>
            <person name="Fitzgerald M."/>
            <person name="Abouelleil A."/>
            <person name="Alvarado L."/>
            <person name="Berlin A.M."/>
            <person name="Chapman S.B."/>
            <person name="Dewar J."/>
            <person name="Goldberg J."/>
            <person name="Griggs A."/>
            <person name="Gujja S."/>
            <person name="Hansen M."/>
            <person name="Howarth C."/>
            <person name="Imamovic A."/>
            <person name="Larimer J."/>
            <person name="McCowan C."/>
            <person name="Murphy C."/>
            <person name="Pearson M."/>
            <person name="Priest M."/>
            <person name="Roberts A."/>
            <person name="Saif S."/>
            <person name="Shea T."/>
            <person name="Sykes S."/>
            <person name="Wortman J."/>
            <person name="Nusbaum C."/>
            <person name="Birren B."/>
        </authorList>
    </citation>
    <scope>NUCLEOTIDE SEQUENCE</scope>
    <source>
        <strain evidence="3">CBS 10117</strain>
    </source>
</reference>
<dbReference type="Proteomes" id="UP000078595">
    <property type="component" value="Chromosome 2"/>
</dbReference>
<dbReference type="KEGG" id="kdj:28965560"/>
<keyword evidence="4" id="KW-1185">Reference proteome</keyword>
<gene>
    <name evidence="2" type="ORF">I303_01861</name>
    <name evidence="3" type="ORF">I303_102001</name>
</gene>